<sequence>MWFLFSPSEKKHLHHPKETLNTARFYDNFLAQNLQEVLEKYASYLQTSNDYAIQKLFGTKHIPLEELALAQNILNSPIVDSILRYSGVAYKALDFLALNTKEQNYLKQRVLIFSNLFGILRAEDKIPYYDLKQGEGFLDFDTKNFYKQNRANFLNFLNKEKEILDLRAGFYQKCLELPQDFIIYEPIFLKNSKVVSHYAKHYRGILLKECAKSQLQSLNDLKNLEIQGLKLLNIDTKTIKNIQKNFLTYEVKND</sequence>
<evidence type="ECO:0008006" key="3">
    <source>
        <dbReference type="Google" id="ProtNLM"/>
    </source>
</evidence>
<dbReference type="RefSeq" id="WP_005021839.1">
    <property type="nucleotide sequence ID" value="NZ_CABKNZ010000042.1"/>
</dbReference>
<comment type="caution">
    <text evidence="1">The sequence shown here is derived from an EMBL/GenBank/DDBJ whole genome shotgun (WGS) entry which is preliminary data.</text>
</comment>
<proteinExistence type="predicted"/>
<dbReference type="STRING" id="35818.HPU229336_02065"/>
<dbReference type="InterPro" id="IPR005583">
    <property type="entry name" value="YaaA"/>
</dbReference>
<dbReference type="PANTHER" id="PTHR30283:SF4">
    <property type="entry name" value="PEROXIDE STRESS RESISTANCE PROTEIN YAAA"/>
    <property type="match status" value="1"/>
</dbReference>
<evidence type="ECO:0000313" key="1">
    <source>
        <dbReference type="EMBL" id="KPH55548.1"/>
    </source>
</evidence>
<name>A0A0N0LT52_9HELI</name>
<protein>
    <recommendedName>
        <fullName evidence="3">YaaA family protein</fullName>
    </recommendedName>
</protein>
<dbReference type="EMBL" id="JNOC01000035">
    <property type="protein sequence ID" value="KPH55548.1"/>
    <property type="molecule type" value="Genomic_DNA"/>
</dbReference>
<dbReference type="GO" id="GO:0033194">
    <property type="term" value="P:response to hydroperoxide"/>
    <property type="evidence" value="ECO:0007669"/>
    <property type="project" value="TreeGrafter"/>
</dbReference>
<accession>A0A0N0LT52</accession>
<reference evidence="1 2" key="1">
    <citation type="submission" date="2014-06" db="EMBL/GenBank/DDBJ databases">
        <title>Helicobacter pullorum isolates in fresh chicken meat - phenotypic and genotypic features.</title>
        <authorList>
            <person name="Borges V."/>
            <person name="Santos A."/>
            <person name="Correia C.B."/>
            <person name="Saraiva M."/>
            <person name="Menard A."/>
            <person name="Vieira L."/>
            <person name="Sampaio D.A."/>
            <person name="Gomes J.P."/>
            <person name="Oleastro M."/>
        </authorList>
    </citation>
    <scope>NUCLEOTIDE SEQUENCE [LARGE SCALE GENOMIC DNA]</scope>
    <source>
        <strain evidence="1 2">229334/12</strain>
    </source>
</reference>
<evidence type="ECO:0000313" key="2">
    <source>
        <dbReference type="Proteomes" id="UP000037997"/>
    </source>
</evidence>
<dbReference type="PATRIC" id="fig|35818.11.peg.1357"/>
<dbReference type="GO" id="GO:0005829">
    <property type="term" value="C:cytosol"/>
    <property type="evidence" value="ECO:0007669"/>
    <property type="project" value="TreeGrafter"/>
</dbReference>
<gene>
    <name evidence="1" type="ORF">HPU229334_06865</name>
</gene>
<organism evidence="1 2">
    <name type="scientific">Helicobacter pullorum</name>
    <dbReference type="NCBI Taxonomy" id="35818"/>
    <lineage>
        <taxon>Bacteria</taxon>
        <taxon>Pseudomonadati</taxon>
        <taxon>Campylobacterota</taxon>
        <taxon>Epsilonproteobacteria</taxon>
        <taxon>Campylobacterales</taxon>
        <taxon>Helicobacteraceae</taxon>
        <taxon>Helicobacter</taxon>
    </lineage>
</organism>
<dbReference type="Pfam" id="PF03883">
    <property type="entry name" value="H2O2_YaaD"/>
    <property type="match status" value="1"/>
</dbReference>
<dbReference type="PANTHER" id="PTHR30283">
    <property type="entry name" value="PEROXIDE STRESS RESPONSE PROTEIN YAAA"/>
    <property type="match status" value="1"/>
</dbReference>
<dbReference type="AlphaFoldDB" id="A0A0N0LT52"/>
<dbReference type="Proteomes" id="UP000037997">
    <property type="component" value="Unassembled WGS sequence"/>
</dbReference>